<name>A0A2Z6ZVC7_9LAMI</name>
<protein>
    <submittedName>
        <fullName evidence="1">Uncharacterized protein</fullName>
    </submittedName>
</protein>
<evidence type="ECO:0000313" key="2">
    <source>
        <dbReference type="Proteomes" id="UP000250235"/>
    </source>
</evidence>
<sequence>MRDAMRAGRAWWPAMASSRAHFVARWPRFAAESWAPLLAIVARSGRPLLQVAGRDCCADDRPPHVQAVALLDAGRRAVVERGG</sequence>
<dbReference type="AlphaFoldDB" id="A0A2Z6ZVC7"/>
<reference evidence="1 2" key="1">
    <citation type="journal article" date="2015" name="Proc. Natl. Acad. Sci. U.S.A.">
        <title>The resurrection genome of Boea hygrometrica: A blueprint for survival of dehydration.</title>
        <authorList>
            <person name="Xiao L."/>
            <person name="Yang G."/>
            <person name="Zhang L."/>
            <person name="Yang X."/>
            <person name="Zhao S."/>
            <person name="Ji Z."/>
            <person name="Zhou Q."/>
            <person name="Hu M."/>
            <person name="Wang Y."/>
            <person name="Chen M."/>
            <person name="Xu Y."/>
            <person name="Jin H."/>
            <person name="Xiao X."/>
            <person name="Hu G."/>
            <person name="Bao F."/>
            <person name="Hu Y."/>
            <person name="Wan P."/>
            <person name="Li L."/>
            <person name="Deng X."/>
            <person name="Kuang T."/>
            <person name="Xiang C."/>
            <person name="Zhu J.K."/>
            <person name="Oliver M.J."/>
            <person name="He Y."/>
        </authorList>
    </citation>
    <scope>NUCLEOTIDE SEQUENCE [LARGE SCALE GENOMIC DNA]</scope>
    <source>
        <strain evidence="2">cv. XS01</strain>
    </source>
</reference>
<accession>A0A2Z6ZVC7</accession>
<gene>
    <name evidence="1" type="ORF">F511_46153</name>
</gene>
<organism evidence="1 2">
    <name type="scientific">Dorcoceras hygrometricum</name>
    <dbReference type="NCBI Taxonomy" id="472368"/>
    <lineage>
        <taxon>Eukaryota</taxon>
        <taxon>Viridiplantae</taxon>
        <taxon>Streptophyta</taxon>
        <taxon>Embryophyta</taxon>
        <taxon>Tracheophyta</taxon>
        <taxon>Spermatophyta</taxon>
        <taxon>Magnoliopsida</taxon>
        <taxon>eudicotyledons</taxon>
        <taxon>Gunneridae</taxon>
        <taxon>Pentapetalae</taxon>
        <taxon>asterids</taxon>
        <taxon>lamiids</taxon>
        <taxon>Lamiales</taxon>
        <taxon>Gesneriaceae</taxon>
        <taxon>Didymocarpoideae</taxon>
        <taxon>Trichosporeae</taxon>
        <taxon>Loxocarpinae</taxon>
        <taxon>Dorcoceras</taxon>
    </lineage>
</organism>
<proteinExistence type="predicted"/>
<keyword evidence="2" id="KW-1185">Reference proteome</keyword>
<evidence type="ECO:0000313" key="1">
    <source>
        <dbReference type="EMBL" id="KZT76821.1"/>
    </source>
</evidence>
<dbReference type="Proteomes" id="UP000250235">
    <property type="component" value="Unassembled WGS sequence"/>
</dbReference>
<dbReference type="EMBL" id="KV090323">
    <property type="protein sequence ID" value="KZT76821.1"/>
    <property type="molecule type" value="Genomic_DNA"/>
</dbReference>